<feature type="non-terminal residue" evidence="1">
    <location>
        <position position="1"/>
    </location>
</feature>
<dbReference type="EMBL" id="JAEPRB010000442">
    <property type="protein sequence ID" value="KAG2216186.1"/>
    <property type="molecule type" value="Genomic_DNA"/>
</dbReference>
<keyword evidence="2" id="KW-1185">Reference proteome</keyword>
<comment type="caution">
    <text evidence="1">The sequence shown here is derived from an EMBL/GenBank/DDBJ whole genome shotgun (WGS) entry which is preliminary data.</text>
</comment>
<proteinExistence type="predicted"/>
<protein>
    <submittedName>
        <fullName evidence="1">Uncharacterized protein</fullName>
    </submittedName>
</protein>
<sequence length="203" mass="23759">IGLPEGFKWKSTSDPELKCIFSSRIGTEAREFIAKRTAIGNLRRELPPTNDHDREEVEDLLVRQLLQVLGAFKEKVDIDAAVLVYSKKRNAFGNQLQYHNSDQYETEYESKTDRELKKFPWSEFKLTVSDVYPDKHYYYHNGEKLAIVGFDYGVDHKTGSYYKTAVRPKDLLAEKQQQLEKAIEDNSIYLVKEEEILQFLLLW</sequence>
<evidence type="ECO:0000313" key="1">
    <source>
        <dbReference type="EMBL" id="KAG2216186.1"/>
    </source>
</evidence>
<dbReference type="AlphaFoldDB" id="A0A8H7VAL8"/>
<name>A0A8H7VAL8_9FUNG</name>
<accession>A0A8H7VAL8</accession>
<dbReference type="Proteomes" id="UP000646827">
    <property type="component" value="Unassembled WGS sequence"/>
</dbReference>
<gene>
    <name evidence="1" type="ORF">INT45_003192</name>
</gene>
<evidence type="ECO:0000313" key="2">
    <source>
        <dbReference type="Proteomes" id="UP000646827"/>
    </source>
</evidence>
<reference evidence="1 2" key="1">
    <citation type="submission" date="2020-12" db="EMBL/GenBank/DDBJ databases">
        <title>Metabolic potential, ecology and presence of endohyphal bacteria is reflected in genomic diversity of Mucoromycotina.</title>
        <authorList>
            <person name="Muszewska A."/>
            <person name="Okrasinska A."/>
            <person name="Steczkiewicz K."/>
            <person name="Drgas O."/>
            <person name="Orlowska M."/>
            <person name="Perlinska-Lenart U."/>
            <person name="Aleksandrzak-Piekarczyk T."/>
            <person name="Szatraj K."/>
            <person name="Zielenkiewicz U."/>
            <person name="Pilsyk S."/>
            <person name="Malc E."/>
            <person name="Mieczkowski P."/>
            <person name="Kruszewska J.S."/>
            <person name="Biernat P."/>
            <person name="Pawlowska J."/>
        </authorList>
    </citation>
    <scope>NUCLEOTIDE SEQUENCE [LARGE SCALE GENOMIC DNA]</scope>
    <source>
        <strain evidence="1 2">CBS 142.35</strain>
    </source>
</reference>
<organism evidence="1 2">
    <name type="scientific">Circinella minor</name>
    <dbReference type="NCBI Taxonomy" id="1195481"/>
    <lineage>
        <taxon>Eukaryota</taxon>
        <taxon>Fungi</taxon>
        <taxon>Fungi incertae sedis</taxon>
        <taxon>Mucoromycota</taxon>
        <taxon>Mucoromycotina</taxon>
        <taxon>Mucoromycetes</taxon>
        <taxon>Mucorales</taxon>
        <taxon>Lichtheimiaceae</taxon>
        <taxon>Circinella</taxon>
    </lineage>
</organism>
<dbReference type="OrthoDB" id="2301123at2759"/>